<evidence type="ECO:0000256" key="6">
    <source>
        <dbReference type="ARBA" id="ARBA00047941"/>
    </source>
</evidence>
<protein>
    <recommendedName>
        <fullName evidence="5">Arsenite methyltransferase</fullName>
        <ecNumber evidence="4">2.1.1.137</ecNumber>
    </recommendedName>
</protein>
<evidence type="ECO:0000256" key="7">
    <source>
        <dbReference type="ARBA" id="ARBA00047943"/>
    </source>
</evidence>
<evidence type="ECO:0000313" key="10">
    <source>
        <dbReference type="EMBL" id="OXA58198.1"/>
    </source>
</evidence>
<evidence type="ECO:0000256" key="1">
    <source>
        <dbReference type="ARBA" id="ARBA00022679"/>
    </source>
</evidence>
<comment type="catalytic activity">
    <reaction evidence="6">
        <text>arsenic triglutathione + [thioredoxin]-dithiol + S-adenosyl-L-methionine + 2 H2O = methylarsonous acid + [thioredoxin]-disulfide + 3 glutathione + S-adenosyl-L-homocysteine + H(+)</text>
        <dbReference type="Rhea" id="RHEA:69460"/>
        <dbReference type="Rhea" id="RHEA-COMP:10698"/>
        <dbReference type="Rhea" id="RHEA-COMP:10700"/>
        <dbReference type="ChEBI" id="CHEBI:15377"/>
        <dbReference type="ChEBI" id="CHEBI:15378"/>
        <dbReference type="ChEBI" id="CHEBI:17826"/>
        <dbReference type="ChEBI" id="CHEBI:29950"/>
        <dbReference type="ChEBI" id="CHEBI:50058"/>
        <dbReference type="ChEBI" id="CHEBI:57856"/>
        <dbReference type="ChEBI" id="CHEBI:57925"/>
        <dbReference type="ChEBI" id="CHEBI:59789"/>
        <dbReference type="ChEBI" id="CHEBI:183640"/>
        <dbReference type="EC" id="2.1.1.137"/>
    </reaction>
</comment>
<comment type="similarity">
    <text evidence="3">Belongs to the methyltransferase superfamily. Arsenite methyltransferase family.</text>
</comment>
<organism evidence="10 11">
    <name type="scientific">Folsomia candida</name>
    <name type="common">Springtail</name>
    <dbReference type="NCBI Taxonomy" id="158441"/>
    <lineage>
        <taxon>Eukaryota</taxon>
        <taxon>Metazoa</taxon>
        <taxon>Ecdysozoa</taxon>
        <taxon>Arthropoda</taxon>
        <taxon>Hexapoda</taxon>
        <taxon>Collembola</taxon>
        <taxon>Entomobryomorpha</taxon>
        <taxon>Isotomoidea</taxon>
        <taxon>Isotomidae</taxon>
        <taxon>Proisotominae</taxon>
        <taxon>Folsomia</taxon>
    </lineage>
</organism>
<dbReference type="InterPro" id="IPR026669">
    <property type="entry name" value="Arsenite_MeTrfase-like"/>
</dbReference>
<gene>
    <name evidence="10" type="ORF">Fcan01_07422</name>
</gene>
<evidence type="ECO:0000256" key="2">
    <source>
        <dbReference type="ARBA" id="ARBA00022691"/>
    </source>
</evidence>
<name>A0A226ELV8_FOLCA</name>
<dbReference type="Gene3D" id="3.40.50.150">
    <property type="entry name" value="Vaccinia Virus protein VP39"/>
    <property type="match status" value="1"/>
</dbReference>
<evidence type="ECO:0000256" key="5">
    <source>
        <dbReference type="ARBA" id="ARBA00034545"/>
    </source>
</evidence>
<evidence type="ECO:0000256" key="4">
    <source>
        <dbReference type="ARBA" id="ARBA00034521"/>
    </source>
</evidence>
<dbReference type="GO" id="GO:0032259">
    <property type="term" value="P:methylation"/>
    <property type="evidence" value="ECO:0007669"/>
    <property type="project" value="UniProtKB-KW"/>
</dbReference>
<keyword evidence="10" id="KW-0489">Methyltransferase</keyword>
<dbReference type="PANTHER" id="PTHR43675">
    <property type="entry name" value="ARSENITE METHYLTRANSFERASE"/>
    <property type="match status" value="1"/>
</dbReference>
<feature type="domain" description="Methyltransferase" evidence="9">
    <location>
        <begin position="93"/>
        <end position="239"/>
    </location>
</feature>
<dbReference type="Pfam" id="PF13847">
    <property type="entry name" value="Methyltransf_31"/>
    <property type="match status" value="1"/>
</dbReference>
<comment type="catalytic activity">
    <reaction evidence="7">
        <text>arsenic triglutathione + 2 [thioredoxin]-dithiol + 2 S-adenosyl-L-methionine + H2O = dimethylarsinous acid + 2 [thioredoxin]-disulfide + 3 glutathione + 2 S-adenosyl-L-homocysteine + 2 H(+)</text>
        <dbReference type="Rhea" id="RHEA:69464"/>
        <dbReference type="Rhea" id="RHEA-COMP:10698"/>
        <dbReference type="Rhea" id="RHEA-COMP:10700"/>
        <dbReference type="ChEBI" id="CHEBI:15377"/>
        <dbReference type="ChEBI" id="CHEBI:15378"/>
        <dbReference type="ChEBI" id="CHEBI:23808"/>
        <dbReference type="ChEBI" id="CHEBI:29950"/>
        <dbReference type="ChEBI" id="CHEBI:50058"/>
        <dbReference type="ChEBI" id="CHEBI:57856"/>
        <dbReference type="ChEBI" id="CHEBI:57925"/>
        <dbReference type="ChEBI" id="CHEBI:59789"/>
        <dbReference type="ChEBI" id="CHEBI:183640"/>
        <dbReference type="EC" id="2.1.1.137"/>
    </reaction>
</comment>
<reference evidence="10 11" key="1">
    <citation type="submission" date="2015-12" db="EMBL/GenBank/DDBJ databases">
        <title>The genome of Folsomia candida.</title>
        <authorList>
            <person name="Faddeeva A."/>
            <person name="Derks M.F."/>
            <person name="Anvar Y."/>
            <person name="Smit S."/>
            <person name="Van Straalen N."/>
            <person name="Roelofs D."/>
        </authorList>
    </citation>
    <scope>NUCLEOTIDE SEQUENCE [LARGE SCALE GENOMIC DNA]</scope>
    <source>
        <strain evidence="10 11">VU population</strain>
        <tissue evidence="10">Whole body</tissue>
    </source>
</reference>
<dbReference type="PANTHER" id="PTHR43675:SF8">
    <property type="entry name" value="ARSENITE METHYLTRANSFERASE"/>
    <property type="match status" value="1"/>
</dbReference>
<comment type="catalytic activity">
    <reaction evidence="8">
        <text>arsenic triglutathione + 3 [thioredoxin]-dithiol + 3 S-adenosyl-L-methionine = trimethylarsine + 3 [thioredoxin]-disulfide + 3 glutathione + 3 S-adenosyl-L-homocysteine + 3 H(+)</text>
        <dbReference type="Rhea" id="RHEA:69432"/>
        <dbReference type="Rhea" id="RHEA-COMP:10698"/>
        <dbReference type="Rhea" id="RHEA-COMP:10700"/>
        <dbReference type="ChEBI" id="CHEBI:15378"/>
        <dbReference type="ChEBI" id="CHEBI:27130"/>
        <dbReference type="ChEBI" id="CHEBI:29950"/>
        <dbReference type="ChEBI" id="CHEBI:50058"/>
        <dbReference type="ChEBI" id="CHEBI:57856"/>
        <dbReference type="ChEBI" id="CHEBI:57925"/>
        <dbReference type="ChEBI" id="CHEBI:59789"/>
        <dbReference type="ChEBI" id="CHEBI:183640"/>
        <dbReference type="EC" id="2.1.1.137"/>
    </reaction>
</comment>
<dbReference type="STRING" id="158441.A0A226ELV8"/>
<dbReference type="InterPro" id="IPR029063">
    <property type="entry name" value="SAM-dependent_MTases_sf"/>
</dbReference>
<dbReference type="EC" id="2.1.1.137" evidence="4"/>
<dbReference type="Proteomes" id="UP000198287">
    <property type="component" value="Unassembled WGS sequence"/>
</dbReference>
<dbReference type="CDD" id="cd02440">
    <property type="entry name" value="AdoMet_MTases"/>
    <property type="match status" value="1"/>
</dbReference>
<keyword evidence="11" id="KW-1185">Reference proteome</keyword>
<evidence type="ECO:0000256" key="3">
    <source>
        <dbReference type="ARBA" id="ARBA00034487"/>
    </source>
</evidence>
<dbReference type="NCBIfam" id="NF008823">
    <property type="entry name" value="PRK11873.1"/>
    <property type="match status" value="1"/>
</dbReference>
<dbReference type="AlphaFoldDB" id="A0A226ELV8"/>
<dbReference type="OrthoDB" id="10265344at2759"/>
<proteinExistence type="inferred from homology"/>
<evidence type="ECO:0000256" key="8">
    <source>
        <dbReference type="ARBA" id="ARBA00048428"/>
    </source>
</evidence>
<sequence length="279" mass="29502">MTTTCCKGSAPKSVTEEEVKLKASVRKAYAEVAVKNSAGEAVGIQSSCCGAPKEVDVDYCKNLGYTEEDVKTMVDGANMGLGCGNPTAIAALKDGEVVLDLGSGGGFDCFLAAKKVGKTGRVIGVDMTPEMLHKARLNAQKGGYTNVSFRLGEIEHLPVADNTVDVIISNCVINLATDKAQVIREAARVLRQGGRLAISDIVATSPLPEEIKRDLELYNGCMAGATPVGELKESLENAGFTNISIQVNEASRQFIEKWSYNDSGAQNYVASATIEAVKT</sequence>
<evidence type="ECO:0000259" key="9">
    <source>
        <dbReference type="Pfam" id="PF13847"/>
    </source>
</evidence>
<accession>A0A226ELV8</accession>
<dbReference type="EMBL" id="LNIX01000003">
    <property type="protein sequence ID" value="OXA58198.1"/>
    <property type="molecule type" value="Genomic_DNA"/>
</dbReference>
<dbReference type="InterPro" id="IPR025714">
    <property type="entry name" value="Methyltranfer_dom"/>
</dbReference>
<keyword evidence="1 10" id="KW-0808">Transferase</keyword>
<dbReference type="SUPFAM" id="SSF53335">
    <property type="entry name" value="S-adenosyl-L-methionine-dependent methyltransferases"/>
    <property type="match status" value="1"/>
</dbReference>
<dbReference type="GO" id="GO:0030791">
    <property type="term" value="F:arsenite methyltransferase activity"/>
    <property type="evidence" value="ECO:0007669"/>
    <property type="project" value="UniProtKB-EC"/>
</dbReference>
<evidence type="ECO:0000313" key="11">
    <source>
        <dbReference type="Proteomes" id="UP000198287"/>
    </source>
</evidence>
<keyword evidence="2" id="KW-0949">S-adenosyl-L-methionine</keyword>
<comment type="caution">
    <text evidence="10">The sequence shown here is derived from an EMBL/GenBank/DDBJ whole genome shotgun (WGS) entry which is preliminary data.</text>
</comment>
<dbReference type="OMA" id="GSYVGCI"/>